<dbReference type="AlphaFoldDB" id="B0MG92"/>
<reference evidence="3" key="1">
    <citation type="submission" date="2007-11" db="EMBL/GenBank/DDBJ databases">
        <authorList>
            <person name="Fulton L."/>
            <person name="Clifton S."/>
            <person name="Fulton B."/>
            <person name="Xu J."/>
            <person name="Minx P."/>
            <person name="Pepin K.H."/>
            <person name="Johnson M."/>
            <person name="Thiruvilangam P."/>
            <person name="Bhonagiri V."/>
            <person name="Nash W.E."/>
            <person name="Mardis E.R."/>
            <person name="Wilson R.K."/>
        </authorList>
    </citation>
    <scope>NUCLEOTIDE SEQUENCE [LARGE SCALE GENOMIC DNA]</scope>
    <source>
        <strain evidence="3">DSM 14662</strain>
    </source>
</reference>
<feature type="compositionally biased region" description="Basic residues" evidence="1">
    <location>
        <begin position="56"/>
        <end position="65"/>
    </location>
</feature>
<organism evidence="3 4">
    <name type="scientific">Anaerostipes caccae (strain DSM 14662 / CCUG 47493 / JCM 13470 / NCIMB 13811 / L1-92)</name>
    <dbReference type="NCBI Taxonomy" id="411490"/>
    <lineage>
        <taxon>Bacteria</taxon>
        <taxon>Bacillati</taxon>
        <taxon>Bacillota</taxon>
        <taxon>Clostridia</taxon>
        <taxon>Lachnospirales</taxon>
        <taxon>Lachnospiraceae</taxon>
        <taxon>Anaerostipes</taxon>
    </lineage>
</organism>
<dbReference type="eggNOG" id="ENOG50325CB">
    <property type="taxonomic scope" value="Bacteria"/>
</dbReference>
<reference evidence="3" key="2">
    <citation type="submission" date="2013-11" db="EMBL/GenBank/DDBJ databases">
        <title>Draft genome sequence of Anaerostipes caccae (DSM 14662).</title>
        <authorList>
            <person name="Sudarsanam P."/>
            <person name="Ley R."/>
            <person name="Guruge J."/>
            <person name="Turnbaugh P.J."/>
            <person name="Mahowald M."/>
            <person name="Liep D."/>
            <person name="Gordon J."/>
        </authorList>
    </citation>
    <scope>NUCLEOTIDE SEQUENCE</scope>
    <source>
        <strain evidence="3">DSM 14662</strain>
    </source>
</reference>
<dbReference type="STRING" id="411490.ANACAC_02602"/>
<name>B0MG92_ANACD</name>
<dbReference type="EMBL" id="ABAX03000016">
    <property type="protein sequence ID" value="EDR96824.1"/>
    <property type="molecule type" value="Genomic_DNA"/>
</dbReference>
<keyword evidence="2" id="KW-0812">Transmembrane</keyword>
<feature type="transmembrane region" description="Helical" evidence="2">
    <location>
        <begin position="79"/>
        <end position="97"/>
    </location>
</feature>
<comment type="caution">
    <text evidence="3">The sequence shown here is derived from an EMBL/GenBank/DDBJ whole genome shotgun (WGS) entry which is preliminary data.</text>
</comment>
<evidence type="ECO:0000256" key="2">
    <source>
        <dbReference type="SAM" id="Phobius"/>
    </source>
</evidence>
<keyword evidence="4" id="KW-1185">Reference proteome</keyword>
<proteinExistence type="predicted"/>
<dbReference type="HOGENOM" id="CLU_942141_0_0_9"/>
<evidence type="ECO:0000313" key="3">
    <source>
        <dbReference type="EMBL" id="EDR96824.1"/>
    </source>
</evidence>
<keyword evidence="2" id="KW-1133">Transmembrane helix</keyword>
<keyword evidence="2" id="KW-0472">Membrane</keyword>
<evidence type="ECO:0000313" key="4">
    <source>
        <dbReference type="Proteomes" id="UP000004935"/>
    </source>
</evidence>
<gene>
    <name evidence="3" type="ORF">ANACAC_02602</name>
</gene>
<evidence type="ECO:0000256" key="1">
    <source>
        <dbReference type="SAM" id="MobiDB-lite"/>
    </source>
</evidence>
<accession>B0MG92</accession>
<feature type="compositionally biased region" description="Basic and acidic residues" evidence="1">
    <location>
        <begin position="41"/>
        <end position="55"/>
    </location>
</feature>
<dbReference type="Proteomes" id="UP000004935">
    <property type="component" value="Unassembled WGS sequence"/>
</dbReference>
<feature type="region of interest" description="Disordered" evidence="1">
    <location>
        <begin position="31"/>
        <end position="65"/>
    </location>
</feature>
<sequence>MDMKYDKCPICNEKLKNGICPMCGYDFKRLESGQRSGNRGNRPDYRARPNEEPKHSMTKQHKQAHRQFRTEKKRGAGKLIKFILSFVVISSIFLDAVSEVDIGQLMKKVRTFMSEDEKKQWTKTMPDHTYEDTDYDLEKTGKRFSVNLTSGRYIVGLDLPEGNYTMTAGGEELYFSANNDAQNIGIYEQFTDEKILDVKRYCKVKNVRLYQGSLIEVTGRGHINCETSDANMKKMEEPRKNPLSKEVEVDGVMTAGKDFPAGTYDVVAVSDGGEFKFTYEQDKDDEFGANSIWLSEDSKGEDPEKFVNLELMKGTEIEIPPEGYFQVRLIPSKHVRPENMHVYDSLNGLDS</sequence>
<protein>
    <submittedName>
        <fullName evidence="3">Uncharacterized protein</fullName>
    </submittedName>
</protein>